<dbReference type="Pfam" id="PF19328">
    <property type="entry name" value="DAP_DH_C"/>
    <property type="match status" value="1"/>
</dbReference>
<keyword evidence="3" id="KW-1185">Reference proteome</keyword>
<sequence length="346" mass="37115">MTDRRYRVAQWGTGNVGMRALAAIIEHPAMDLAALRVFSAEKVGQDAGTLCGKAPLGVPAAGDIDAVIAASPDCAVYMPNQANIDDMCALLEAGISIATACVGFNHRDSIPRDDRVRLEDACAKGRSSLYATGSSPGWITELVPLAMLNMQRRLDRYIITDYADMASRDSHDMLVNRLGFGTDPASRPVDRPLGTATSTPPTFHALADAIGLSLDDVTTTIEYALASTPADIAIGRIDAGTIGAIRMAVRGWRGGEEILTRYSLWYVTRDTDPAWEYRDSGWRVQVKGDTSLDIAIGFDVSSEDYPAYSPGLTAHPVINAVPYVCDAPPGILETADLPMLAPNLTR</sequence>
<reference evidence="3" key="1">
    <citation type="journal article" date="2019" name="Int. J. Syst. Evol. Microbiol.">
        <title>The Global Catalogue of Microorganisms (GCM) 10K type strain sequencing project: providing services to taxonomists for standard genome sequencing and annotation.</title>
        <authorList>
            <consortium name="The Broad Institute Genomics Platform"/>
            <consortium name="The Broad Institute Genome Sequencing Center for Infectious Disease"/>
            <person name="Wu L."/>
            <person name="Ma J."/>
        </authorList>
    </citation>
    <scope>NUCLEOTIDE SEQUENCE [LARGE SCALE GENOMIC DNA]</scope>
    <source>
        <strain evidence="3">CGMCC 1.6784</strain>
    </source>
</reference>
<dbReference type="Proteomes" id="UP000605099">
    <property type="component" value="Unassembled WGS sequence"/>
</dbReference>
<dbReference type="InterPro" id="IPR045760">
    <property type="entry name" value="DAP_DH_C"/>
</dbReference>
<comment type="caution">
    <text evidence="2">The sequence shown here is derived from an EMBL/GenBank/DDBJ whole genome shotgun (WGS) entry which is preliminary data.</text>
</comment>
<evidence type="ECO:0000313" key="2">
    <source>
        <dbReference type="EMBL" id="GGN46772.1"/>
    </source>
</evidence>
<evidence type="ECO:0000313" key="3">
    <source>
        <dbReference type="Proteomes" id="UP000605099"/>
    </source>
</evidence>
<dbReference type="Gene3D" id="3.40.50.720">
    <property type="entry name" value="NAD(P)-binding Rossmann-like Domain"/>
    <property type="match status" value="1"/>
</dbReference>
<feature type="domain" description="2,4-diaminopentanoate dehydrogenase C-terminal" evidence="1">
    <location>
        <begin position="203"/>
        <end position="340"/>
    </location>
</feature>
<accession>A0ABQ2JH99</accession>
<name>A0ABQ2JH99_9SPHN</name>
<evidence type="ECO:0000259" key="1">
    <source>
        <dbReference type="Pfam" id="PF19328"/>
    </source>
</evidence>
<dbReference type="CDD" id="cd24146">
    <property type="entry name" value="nat-AmDH_N_like"/>
    <property type="match status" value="1"/>
</dbReference>
<dbReference type="SUPFAM" id="SSF51735">
    <property type="entry name" value="NAD(P)-binding Rossmann-fold domains"/>
    <property type="match status" value="1"/>
</dbReference>
<gene>
    <name evidence="2" type="ORF">GCM10011349_14320</name>
</gene>
<dbReference type="InterPro" id="IPR036291">
    <property type="entry name" value="NAD(P)-bd_dom_sf"/>
</dbReference>
<dbReference type="EMBL" id="BMLK01000006">
    <property type="protein sequence ID" value="GGN46772.1"/>
    <property type="molecule type" value="Genomic_DNA"/>
</dbReference>
<organism evidence="2 3">
    <name type="scientific">Novosphingobium indicum</name>
    <dbReference type="NCBI Taxonomy" id="462949"/>
    <lineage>
        <taxon>Bacteria</taxon>
        <taxon>Pseudomonadati</taxon>
        <taxon>Pseudomonadota</taxon>
        <taxon>Alphaproteobacteria</taxon>
        <taxon>Sphingomonadales</taxon>
        <taxon>Sphingomonadaceae</taxon>
        <taxon>Novosphingobium</taxon>
    </lineage>
</organism>
<dbReference type="RefSeq" id="WP_188818985.1">
    <property type="nucleotide sequence ID" value="NZ_BMLK01000006.1"/>
</dbReference>
<protein>
    <recommendedName>
        <fullName evidence="1">2,4-diaminopentanoate dehydrogenase C-terminal domain-containing protein</fullName>
    </recommendedName>
</protein>
<proteinExistence type="predicted"/>